<accession>A0A8H5LZL7</accession>
<keyword evidence="2" id="KW-0378">Hydrolase</keyword>
<dbReference type="PANTHER" id="PTHR12131:SF1">
    <property type="entry name" value="ATP-DEPENDENT RNA HELICASE SUPV3L1, MITOCHONDRIAL-RELATED"/>
    <property type="match status" value="1"/>
</dbReference>
<dbReference type="GO" id="GO:0003676">
    <property type="term" value="F:nucleic acid binding"/>
    <property type="evidence" value="ECO:0007669"/>
    <property type="project" value="InterPro"/>
</dbReference>
<dbReference type="Gene3D" id="3.30.70.330">
    <property type="match status" value="1"/>
</dbReference>
<dbReference type="PANTHER" id="PTHR12131">
    <property type="entry name" value="ATP-DEPENDENT RNA AND DNA HELICASE"/>
    <property type="match status" value="1"/>
</dbReference>
<keyword evidence="4" id="KW-0067">ATP-binding</keyword>
<feature type="region of interest" description="Disordered" evidence="5">
    <location>
        <begin position="1260"/>
        <end position="1297"/>
    </location>
</feature>
<dbReference type="OrthoDB" id="64767at2759"/>
<evidence type="ECO:0000256" key="4">
    <source>
        <dbReference type="ARBA" id="ARBA00022840"/>
    </source>
</evidence>
<keyword evidence="1" id="KW-0547">Nucleotide-binding</keyword>
<dbReference type="SMART" id="SM00487">
    <property type="entry name" value="DEXDc"/>
    <property type="match status" value="1"/>
</dbReference>
<feature type="compositionally biased region" description="Basic and acidic residues" evidence="5">
    <location>
        <begin position="396"/>
        <end position="406"/>
    </location>
</feature>
<evidence type="ECO:0000313" key="7">
    <source>
        <dbReference type="EMBL" id="KAF5375231.1"/>
    </source>
</evidence>
<dbReference type="InterPro" id="IPR011545">
    <property type="entry name" value="DEAD/DEAH_box_helicase_dom"/>
</dbReference>
<reference evidence="7 8" key="1">
    <citation type="journal article" date="2020" name="ISME J.">
        <title>Uncovering the hidden diversity of litter-decomposition mechanisms in mushroom-forming fungi.</title>
        <authorList>
            <person name="Floudas D."/>
            <person name="Bentzer J."/>
            <person name="Ahren D."/>
            <person name="Johansson T."/>
            <person name="Persson P."/>
            <person name="Tunlid A."/>
        </authorList>
    </citation>
    <scope>NUCLEOTIDE SEQUENCE [LARGE SCALE GENOMIC DNA]</scope>
    <source>
        <strain evidence="7 8">CBS 291.85</strain>
    </source>
</reference>
<protein>
    <recommendedName>
        <fullName evidence="6">Helicase ATP-binding domain-containing protein</fullName>
    </recommendedName>
</protein>
<feature type="region of interest" description="Disordered" evidence="5">
    <location>
        <begin position="1956"/>
        <end position="1988"/>
    </location>
</feature>
<feature type="compositionally biased region" description="Polar residues" evidence="5">
    <location>
        <begin position="1170"/>
        <end position="1186"/>
    </location>
</feature>
<dbReference type="GO" id="GO:0004386">
    <property type="term" value="F:helicase activity"/>
    <property type="evidence" value="ECO:0007669"/>
    <property type="project" value="UniProtKB-KW"/>
</dbReference>
<evidence type="ECO:0000256" key="3">
    <source>
        <dbReference type="ARBA" id="ARBA00022806"/>
    </source>
</evidence>
<keyword evidence="8" id="KW-1185">Reference proteome</keyword>
<feature type="compositionally biased region" description="Low complexity" evidence="5">
    <location>
        <begin position="1853"/>
        <end position="1866"/>
    </location>
</feature>
<evidence type="ECO:0000259" key="6">
    <source>
        <dbReference type="PROSITE" id="PS51192"/>
    </source>
</evidence>
<dbReference type="Proteomes" id="UP000559256">
    <property type="component" value="Unassembled WGS sequence"/>
</dbReference>
<dbReference type="Gene3D" id="1.10.3380.30">
    <property type="match status" value="1"/>
</dbReference>
<comment type="caution">
    <text evidence="7">The sequence shown here is derived from an EMBL/GenBank/DDBJ whole genome shotgun (WGS) entry which is preliminary data.</text>
</comment>
<name>A0A8H5LZL7_9AGAR</name>
<dbReference type="FunFam" id="1.10.3380.30:FF:000001">
    <property type="entry name" value="Ski2 ATP-dependent RNA helicase"/>
    <property type="match status" value="1"/>
</dbReference>
<dbReference type="Pfam" id="PF08148">
    <property type="entry name" value="DSHCT"/>
    <property type="match status" value="1"/>
</dbReference>
<feature type="region of interest" description="Disordered" evidence="5">
    <location>
        <begin position="1140"/>
        <end position="1199"/>
    </location>
</feature>
<proteinExistence type="predicted"/>
<dbReference type="Pfam" id="PF00270">
    <property type="entry name" value="DEAD"/>
    <property type="match status" value="1"/>
</dbReference>
<evidence type="ECO:0000256" key="1">
    <source>
        <dbReference type="ARBA" id="ARBA00022741"/>
    </source>
</evidence>
<feature type="compositionally biased region" description="Polar residues" evidence="5">
    <location>
        <begin position="1140"/>
        <end position="1158"/>
    </location>
</feature>
<dbReference type="GO" id="GO:0005524">
    <property type="term" value="F:ATP binding"/>
    <property type="evidence" value="ECO:0007669"/>
    <property type="project" value="UniProtKB-KW"/>
</dbReference>
<evidence type="ECO:0000313" key="8">
    <source>
        <dbReference type="Proteomes" id="UP000559256"/>
    </source>
</evidence>
<dbReference type="InterPro" id="IPR025696">
    <property type="entry name" value="Beta-barrel_MTR4"/>
</dbReference>
<organism evidence="7 8">
    <name type="scientific">Tetrapyrgos nigripes</name>
    <dbReference type="NCBI Taxonomy" id="182062"/>
    <lineage>
        <taxon>Eukaryota</taxon>
        <taxon>Fungi</taxon>
        <taxon>Dikarya</taxon>
        <taxon>Basidiomycota</taxon>
        <taxon>Agaricomycotina</taxon>
        <taxon>Agaricomycetes</taxon>
        <taxon>Agaricomycetidae</taxon>
        <taxon>Agaricales</taxon>
        <taxon>Marasmiineae</taxon>
        <taxon>Marasmiaceae</taxon>
        <taxon>Tetrapyrgos</taxon>
    </lineage>
</organism>
<keyword evidence="3" id="KW-0347">Helicase</keyword>
<dbReference type="Gene3D" id="3.40.50.300">
    <property type="entry name" value="P-loop containing nucleotide triphosphate hydrolases"/>
    <property type="match status" value="3"/>
</dbReference>
<dbReference type="Pfam" id="PF21408">
    <property type="entry name" value="MTR4-like_stalk"/>
    <property type="match status" value="1"/>
</dbReference>
<dbReference type="Gene3D" id="1.20.1500.20">
    <property type="match status" value="1"/>
</dbReference>
<dbReference type="InterPro" id="IPR040801">
    <property type="entry name" value="Ski2_N"/>
</dbReference>
<dbReference type="GO" id="GO:0070478">
    <property type="term" value="P:nuclear-transcribed mRNA catabolic process, 3'-5' exonucleolytic nonsense-mediated decay"/>
    <property type="evidence" value="ECO:0007669"/>
    <property type="project" value="TreeGrafter"/>
</dbReference>
<feature type="region of interest" description="Disordered" evidence="5">
    <location>
        <begin position="1"/>
        <end position="25"/>
    </location>
</feature>
<feature type="region of interest" description="Disordered" evidence="5">
    <location>
        <begin position="396"/>
        <end position="447"/>
    </location>
</feature>
<feature type="compositionally biased region" description="Low complexity" evidence="5">
    <location>
        <begin position="1"/>
        <end position="17"/>
    </location>
</feature>
<evidence type="ECO:0000256" key="5">
    <source>
        <dbReference type="SAM" id="MobiDB-lite"/>
    </source>
</evidence>
<dbReference type="InterPro" id="IPR012677">
    <property type="entry name" value="Nucleotide-bd_a/b_plait_sf"/>
</dbReference>
<dbReference type="GO" id="GO:0055087">
    <property type="term" value="C:Ski complex"/>
    <property type="evidence" value="ECO:0007669"/>
    <property type="project" value="TreeGrafter"/>
</dbReference>
<dbReference type="InterPro" id="IPR050699">
    <property type="entry name" value="RNA-DNA_Helicase"/>
</dbReference>
<feature type="region of interest" description="Disordered" evidence="5">
    <location>
        <begin position="1824"/>
        <end position="1892"/>
    </location>
</feature>
<gene>
    <name evidence="7" type="ORF">D9758_000510</name>
</gene>
<dbReference type="InterPro" id="IPR027417">
    <property type="entry name" value="P-loop_NTPase"/>
</dbReference>
<dbReference type="Pfam" id="PF17911">
    <property type="entry name" value="Ski2_N"/>
    <property type="match status" value="1"/>
</dbReference>
<dbReference type="GO" id="GO:0016787">
    <property type="term" value="F:hydrolase activity"/>
    <property type="evidence" value="ECO:0007669"/>
    <property type="project" value="UniProtKB-KW"/>
</dbReference>
<dbReference type="InterPro" id="IPR048392">
    <property type="entry name" value="MTR4-like_stalk"/>
</dbReference>
<feature type="compositionally biased region" description="Low complexity" evidence="5">
    <location>
        <begin position="413"/>
        <end position="425"/>
    </location>
</feature>
<feature type="compositionally biased region" description="Basic and acidic residues" evidence="5">
    <location>
        <begin position="1188"/>
        <end position="1199"/>
    </location>
</feature>
<dbReference type="PROSITE" id="PS51192">
    <property type="entry name" value="HELICASE_ATP_BIND_1"/>
    <property type="match status" value="1"/>
</dbReference>
<dbReference type="EMBL" id="JAACJM010000001">
    <property type="protein sequence ID" value="KAF5375231.1"/>
    <property type="molecule type" value="Genomic_DNA"/>
</dbReference>
<evidence type="ECO:0000256" key="2">
    <source>
        <dbReference type="ARBA" id="ARBA00022801"/>
    </source>
</evidence>
<feature type="domain" description="Helicase ATP-binding" evidence="6">
    <location>
        <begin position="212"/>
        <end position="352"/>
    </location>
</feature>
<dbReference type="InterPro" id="IPR012961">
    <property type="entry name" value="Ski2/MTR4_C"/>
</dbReference>
<feature type="compositionally biased region" description="Low complexity" evidence="5">
    <location>
        <begin position="1824"/>
        <end position="1833"/>
    </location>
</feature>
<dbReference type="SUPFAM" id="SSF52540">
    <property type="entry name" value="P-loop containing nucleoside triphosphate hydrolases"/>
    <property type="match status" value="1"/>
</dbReference>
<dbReference type="SMART" id="SM01142">
    <property type="entry name" value="DSHCT"/>
    <property type="match status" value="1"/>
</dbReference>
<dbReference type="InterPro" id="IPR014001">
    <property type="entry name" value="Helicase_ATP-bd"/>
</dbReference>
<dbReference type="Pfam" id="PF13234">
    <property type="entry name" value="MTR4_beta-barrel"/>
    <property type="match status" value="1"/>
</dbReference>
<sequence length="1988" mass="218859">MVTPNTTLSSGLNSTSLERAPGPSQNFVRGKSGYVPFLPGGLDDVLPDLFLPSELNTGTKGLRTVPPGFQRGLRLPGEELENSDILALDDVPAAGTTSSQIETVANVLDDEVISLPVNGTDQEIDSLLPTTRSQLKPVQKRSKRQNLQKRDWAHVIDVRTPLSNFHELVPNMAHKVATRLGLTHRNLNEHLLSILLNWTPFKNTPYITLRWAILYLSQRTPPPNTDVHRRAIYTSPIKALSNQKFRDFKQTFSSASVGILTGDVQINPEASCLIMTTEILRSMLYKGADLIRDVEFVIFDEVHYVNDAERGVVWEEVIIMLPDHVNIILLSATVPNTKEFAEWVGRTKKKNIYVISTAQRPVPLEHYLYANREIYKIVDAKRYFLTQGYKDAGEALRRKQDKEREAAGLPPVQRMGARGTAQRGQQRGGRGSLAPIRGGRGGTPSRTIHTGVDKNLYVHLLNLLKKKTLLPVVVFTLSKKRCEENASTLTNQDLCTSVEKSEVHVAIEKALSRLKGSAFLCSDKKLPQIARMRDLLSRGIGVHHGGLLPIVKEVPTGMLPLCLPFFDGPLGVNMPAKCVVFSGIRKHDGKSFRDILPGEYTQMAGRAGRRGLDSTGTVIIVANDSLPEQTTLNTMILGTPGKLSSQFRLTYNMILNLLRVEALKVEEMIKRSFSENASQRLLPEQQQRVIENERTLSTLQKLQCDVCVPDIEHYYDDAADIIDLNQRLTTMAAGNPRGAKLFEAGRVVVLRDGHFKTCNIAVLLRMAPPQPSETGVLEKGRSYFALARVNPDTKLKKRDIDDQAITPRWPPSPESLQVVDATYEYLPVSLSSVALVSDKVIKVDVPGICDRHLISRMNEAITQLEAVTNEWISSGFIPGVDWSRMKMLEFQEALTSRNKLVKRLDSHACLLCENFEDHYSFIHVEKVLRANIANLKLAISDQNLELIPDYEQRIEVLKELKFIDENSTVLLKGRVACEINSANELILTELILENTLANYEPEEVVALLSCFVFQEKTDVEPVILPRLEEGRDAIVAISERVGRLQDKHKVVAEELRGDLKFGLVEVVYEWAKGMPFEQITALTDVPEGTIVRVINRLDETCREVRDAARVIGDAELFKKMEECQIKIKRDNYSGSWSMLHPTMSSESDYSDTYTPSISERTRINKRKRNPPTNENANSVNADSNGELSDGRRAKTRRVDPDKLAARLGPDLVREMEVFIKPGALMPNFAIRKELQERYQNKHAQALIGLRVAKEDRHCNLVRSRQAKAEAEKKAQGASESPATSQPPKDKKKTQVSKRILSAATANISARDVVNNEVRSIASDASHFSGKSRSLAHSQLSVFPAVGASEDSTFSASSFGHVCDDSVQHPTSPETSLARNTSPILDSDMKIDRECSFLAGTECDFDELSYSSLEADEPVTEQCPANVEVFCPAAFVQEFLEPITESMMFPRDCDELSSNSSMLHDEASYYVDVYDMLDKNLGPCIGIQECVGSYKAYMEERTNKFYVSSSTGRNTFRHANPSIEPFTTRMPTNPLPTQAPSHADISSNASLASFSSLPNPSATSDLYNTLDFLFKLQSLSIPLPATLTDSINAYLQRETRVENNTIVSTTKVDNAESFLPMTLTDGPSSTVTKPVDTVNPISRGQRRLSQSSTLNVFAAGSYCPKTGADTRSMLALCPHPPYSPSMFFPLSNRFRSRASPQSAPVVHGIPSIFLCVEPGVGGVGKRSDGGWRFEVAHVGIVELKTKDIQGAFSEWENANGGFKIKWRDDTSLLIVFNDASAAKRAYLQTLAYPPAILTSSTGGSATIRPYDGPDAQNVIQTVNARSQHNSNPSRHNNRSASFSVLPNGGGRAASNSVSGRNGNNGPGQHVTIPEYGHPSGREPSPTLPNLPSHPTLNSLISSSLGEAVTSGRPAPPADPAILATSLNPDMSGMMGAGGPRIGDPGKRMLGAALGVRHPGLGPRGINGNGRVSPGDQGMQRPMGGLVVAE</sequence>